<feature type="region of interest" description="Disordered" evidence="1">
    <location>
        <begin position="235"/>
        <end position="293"/>
    </location>
</feature>
<dbReference type="Proteomes" id="UP001604336">
    <property type="component" value="Unassembled WGS sequence"/>
</dbReference>
<evidence type="ECO:0000313" key="3">
    <source>
        <dbReference type="Proteomes" id="UP001604336"/>
    </source>
</evidence>
<name>A0ABD1RZQ1_9LAMI</name>
<dbReference type="PANTHER" id="PTHR47372">
    <property type="entry name" value="DAUER UP-REGULATED-RELATED"/>
    <property type="match status" value="1"/>
</dbReference>
<comment type="caution">
    <text evidence="2">The sequence shown here is derived from an EMBL/GenBank/DDBJ whole genome shotgun (WGS) entry which is preliminary data.</text>
</comment>
<dbReference type="AlphaFoldDB" id="A0ABD1RZQ1"/>
<feature type="compositionally biased region" description="Basic and acidic residues" evidence="1">
    <location>
        <begin position="235"/>
        <end position="256"/>
    </location>
</feature>
<dbReference type="EMBL" id="JBFOLK010000008">
    <property type="protein sequence ID" value="KAL2493439.1"/>
    <property type="molecule type" value="Genomic_DNA"/>
</dbReference>
<dbReference type="PANTHER" id="PTHR47372:SF11">
    <property type="entry name" value="RE19971P"/>
    <property type="match status" value="1"/>
</dbReference>
<evidence type="ECO:0000256" key="1">
    <source>
        <dbReference type="SAM" id="MobiDB-lite"/>
    </source>
</evidence>
<keyword evidence="3" id="KW-1185">Reference proteome</keyword>
<reference evidence="3" key="1">
    <citation type="submission" date="2024-07" db="EMBL/GenBank/DDBJ databases">
        <title>Two chromosome-level genome assemblies of Korean endemic species Abeliophyllum distichum and Forsythia ovata (Oleaceae).</title>
        <authorList>
            <person name="Jang H."/>
        </authorList>
    </citation>
    <scope>NUCLEOTIDE SEQUENCE [LARGE SCALE GENOMIC DNA]</scope>
</reference>
<proteinExistence type="predicted"/>
<protein>
    <submittedName>
        <fullName evidence="2">Late</fullName>
    </submittedName>
</protein>
<feature type="compositionally biased region" description="Polar residues" evidence="1">
    <location>
        <begin position="261"/>
        <end position="275"/>
    </location>
</feature>
<gene>
    <name evidence="2" type="ORF">Adt_29067</name>
</gene>
<sequence length="311" mass="34227">MEVEDETDEGDLQAKTSLRARSSKFTPKDQINSMGFDDDLMEIKSRLIKESSELDLISIVGMGRLEHWRVCPILQRLALTDCEYLEEISSRNGEIPTLIRLLAVVMVWQMGLQICEDVLAPEKENSIGEFHSEKGVSTFTLALKEGKILPLLTCAIKYHERSTSFIHKSSETSKSFHYFKQAKLRFSLATGQAQEKTGKAMDTVKDKAQVAKNSASEQAVFAKDKACEAAEATKKKASEATEATKKKESETAEATKKKASQISESGKETAQSGKENTGGIVQKTGEQVMSMAQGAADAVKNTFGMNDKNPK</sequence>
<accession>A0ABD1RZQ1</accession>
<organism evidence="2 3">
    <name type="scientific">Abeliophyllum distichum</name>
    <dbReference type="NCBI Taxonomy" id="126358"/>
    <lineage>
        <taxon>Eukaryota</taxon>
        <taxon>Viridiplantae</taxon>
        <taxon>Streptophyta</taxon>
        <taxon>Embryophyta</taxon>
        <taxon>Tracheophyta</taxon>
        <taxon>Spermatophyta</taxon>
        <taxon>Magnoliopsida</taxon>
        <taxon>eudicotyledons</taxon>
        <taxon>Gunneridae</taxon>
        <taxon>Pentapetalae</taxon>
        <taxon>asterids</taxon>
        <taxon>lamiids</taxon>
        <taxon>Lamiales</taxon>
        <taxon>Oleaceae</taxon>
        <taxon>Forsythieae</taxon>
        <taxon>Abeliophyllum</taxon>
    </lineage>
</organism>
<evidence type="ECO:0000313" key="2">
    <source>
        <dbReference type="EMBL" id="KAL2493439.1"/>
    </source>
</evidence>